<name>A0A0C4E4D7_MAGP6</name>
<dbReference type="OMA" id="HYCATNQ"/>
<evidence type="ECO:0008006" key="4">
    <source>
        <dbReference type="Google" id="ProtNLM"/>
    </source>
</evidence>
<dbReference type="Proteomes" id="UP000011715">
    <property type="component" value="Unassembled WGS sequence"/>
</dbReference>
<reference evidence="1" key="3">
    <citation type="submission" date="2011-03" db="EMBL/GenBank/DDBJ databases">
        <title>Annotation of Magnaporthe poae ATCC 64411.</title>
        <authorList>
            <person name="Ma L.-J."/>
            <person name="Dead R."/>
            <person name="Young S.K."/>
            <person name="Zeng Q."/>
            <person name="Gargeya S."/>
            <person name="Fitzgerald M."/>
            <person name="Haas B."/>
            <person name="Abouelleil A."/>
            <person name="Alvarado L."/>
            <person name="Arachchi H.M."/>
            <person name="Berlin A."/>
            <person name="Brown A."/>
            <person name="Chapman S.B."/>
            <person name="Chen Z."/>
            <person name="Dunbar C."/>
            <person name="Freedman E."/>
            <person name="Gearin G."/>
            <person name="Gellesch M."/>
            <person name="Goldberg J."/>
            <person name="Griggs A."/>
            <person name="Gujja S."/>
            <person name="Heiman D."/>
            <person name="Howarth C."/>
            <person name="Larson L."/>
            <person name="Lui A."/>
            <person name="MacDonald P.J.P."/>
            <person name="Mehta T."/>
            <person name="Montmayeur A."/>
            <person name="Murphy C."/>
            <person name="Neiman D."/>
            <person name="Pearson M."/>
            <person name="Priest M."/>
            <person name="Roberts A."/>
            <person name="Saif S."/>
            <person name="Shea T."/>
            <person name="Shenoy N."/>
            <person name="Sisk P."/>
            <person name="Stolte C."/>
            <person name="Sykes S."/>
            <person name="Yandava C."/>
            <person name="Wortman J."/>
            <person name="Nusbaum C."/>
            <person name="Birren B."/>
        </authorList>
    </citation>
    <scope>NUCLEOTIDE SEQUENCE</scope>
    <source>
        <strain evidence="1">ATCC 64411</strain>
    </source>
</reference>
<dbReference type="CDD" id="cd00048">
    <property type="entry name" value="DSRM_SF"/>
    <property type="match status" value="1"/>
</dbReference>
<dbReference type="EnsemblFungi" id="MAPG_07330T0">
    <property type="protein sequence ID" value="MAPG_07330T0"/>
    <property type="gene ID" value="MAPG_07330"/>
</dbReference>
<protein>
    <recommendedName>
        <fullName evidence="4">DRBM domain-containing protein</fullName>
    </recommendedName>
</protein>
<proteinExistence type="predicted"/>
<sequence length="97" mass="10991">MPSATPIKPLEAPQKTWQTRLEDACREYRISAPKYQLVSDRRGGRTAWSSSVTVHNQAHSARFWYDGRNLHNAREDAAEVAYLWLTTPSSSPSSTGW</sequence>
<dbReference type="eggNOG" id="ENOG502S8ZQ">
    <property type="taxonomic scope" value="Eukaryota"/>
</dbReference>
<dbReference type="EMBL" id="ADBL01001772">
    <property type="status" value="NOT_ANNOTATED_CDS"/>
    <property type="molecule type" value="Genomic_DNA"/>
</dbReference>
<reference evidence="2" key="4">
    <citation type="journal article" date="2015" name="G3 (Bethesda)">
        <title>Genome sequences of three phytopathogenic species of the Magnaporthaceae family of fungi.</title>
        <authorList>
            <person name="Okagaki L.H."/>
            <person name="Nunes C.C."/>
            <person name="Sailsbery J."/>
            <person name="Clay B."/>
            <person name="Brown D."/>
            <person name="John T."/>
            <person name="Oh Y."/>
            <person name="Young N."/>
            <person name="Fitzgerald M."/>
            <person name="Haas B.J."/>
            <person name="Zeng Q."/>
            <person name="Young S."/>
            <person name="Adiconis X."/>
            <person name="Fan L."/>
            <person name="Levin J.Z."/>
            <person name="Mitchell T.K."/>
            <person name="Okubara P.A."/>
            <person name="Farman M.L."/>
            <person name="Kohn L.M."/>
            <person name="Birren B."/>
            <person name="Ma L.-J."/>
            <person name="Dean R.A."/>
        </authorList>
    </citation>
    <scope>NUCLEOTIDE SEQUENCE</scope>
    <source>
        <strain evidence="2">ATCC 64411 / 73-15</strain>
    </source>
</reference>
<dbReference type="PANTHER" id="PTHR42030">
    <property type="entry name" value="DRBM DOMAIN-CONTAINING PROTEIN"/>
    <property type="match status" value="1"/>
</dbReference>
<dbReference type="VEuPathDB" id="FungiDB:MAPG_07330"/>
<reference evidence="2" key="5">
    <citation type="submission" date="2015-06" db="UniProtKB">
        <authorList>
            <consortium name="EnsemblFungi"/>
        </authorList>
    </citation>
    <scope>IDENTIFICATION</scope>
    <source>
        <strain evidence="2">ATCC 64411</strain>
    </source>
</reference>
<dbReference type="OrthoDB" id="5418749at2759"/>
<dbReference type="Gene3D" id="3.30.160.20">
    <property type="match status" value="1"/>
</dbReference>
<dbReference type="EMBL" id="GL876971">
    <property type="protein sequence ID" value="KLU88343.1"/>
    <property type="molecule type" value="Genomic_DNA"/>
</dbReference>
<evidence type="ECO:0000313" key="1">
    <source>
        <dbReference type="EMBL" id="KLU88343.1"/>
    </source>
</evidence>
<dbReference type="PANTHER" id="PTHR42030:SF1">
    <property type="entry name" value="DRBM DOMAIN-CONTAINING PROTEIN"/>
    <property type="match status" value="1"/>
</dbReference>
<reference evidence="3" key="1">
    <citation type="submission" date="2010-05" db="EMBL/GenBank/DDBJ databases">
        <title>The genome sequence of Magnaporthe poae strain ATCC 64411.</title>
        <authorList>
            <person name="Ma L.-J."/>
            <person name="Dead R."/>
            <person name="Young S."/>
            <person name="Zeng Q."/>
            <person name="Koehrsen M."/>
            <person name="Alvarado L."/>
            <person name="Berlin A."/>
            <person name="Chapman S.B."/>
            <person name="Chen Z."/>
            <person name="Freedman E."/>
            <person name="Gellesch M."/>
            <person name="Goldberg J."/>
            <person name="Griggs A."/>
            <person name="Gujja S."/>
            <person name="Heilman E.R."/>
            <person name="Heiman D."/>
            <person name="Hepburn T."/>
            <person name="Howarth C."/>
            <person name="Jen D."/>
            <person name="Larson L."/>
            <person name="Mehta T."/>
            <person name="Neiman D."/>
            <person name="Pearson M."/>
            <person name="Roberts A."/>
            <person name="Saif S."/>
            <person name="Shea T."/>
            <person name="Shenoy N."/>
            <person name="Sisk P."/>
            <person name="Stolte C."/>
            <person name="Sykes S."/>
            <person name="Walk T."/>
            <person name="White J."/>
            <person name="Yandava C."/>
            <person name="Haas B."/>
            <person name="Nusbaum C."/>
            <person name="Birren B."/>
        </authorList>
    </citation>
    <scope>NUCLEOTIDE SEQUENCE [LARGE SCALE GENOMIC DNA]</scope>
    <source>
        <strain evidence="3">ATCC 64411 / 73-15</strain>
    </source>
</reference>
<organism evidence="2 3">
    <name type="scientific">Magnaporthiopsis poae (strain ATCC 64411 / 73-15)</name>
    <name type="common">Kentucky bluegrass fungus</name>
    <name type="synonym">Magnaporthe poae</name>
    <dbReference type="NCBI Taxonomy" id="644358"/>
    <lineage>
        <taxon>Eukaryota</taxon>
        <taxon>Fungi</taxon>
        <taxon>Dikarya</taxon>
        <taxon>Ascomycota</taxon>
        <taxon>Pezizomycotina</taxon>
        <taxon>Sordariomycetes</taxon>
        <taxon>Sordariomycetidae</taxon>
        <taxon>Magnaporthales</taxon>
        <taxon>Magnaporthaceae</taxon>
        <taxon>Magnaporthiopsis</taxon>
    </lineage>
</organism>
<evidence type="ECO:0000313" key="3">
    <source>
        <dbReference type="Proteomes" id="UP000011715"/>
    </source>
</evidence>
<dbReference type="AlphaFoldDB" id="A0A0C4E4D7"/>
<keyword evidence="3" id="KW-1185">Reference proteome</keyword>
<reference evidence="1" key="2">
    <citation type="submission" date="2010-05" db="EMBL/GenBank/DDBJ databases">
        <title>The Genome Sequence of Magnaporthe poae strain ATCC 64411.</title>
        <authorList>
            <consortium name="The Broad Institute Genome Sequencing Platform"/>
            <consortium name="Broad Institute Genome Sequencing Center for Infectious Disease"/>
            <person name="Ma L.-J."/>
            <person name="Dead R."/>
            <person name="Young S."/>
            <person name="Zeng Q."/>
            <person name="Koehrsen M."/>
            <person name="Alvarado L."/>
            <person name="Berlin A."/>
            <person name="Chapman S.B."/>
            <person name="Chen Z."/>
            <person name="Freedman E."/>
            <person name="Gellesch M."/>
            <person name="Goldberg J."/>
            <person name="Griggs A."/>
            <person name="Gujja S."/>
            <person name="Heilman E.R."/>
            <person name="Heiman D."/>
            <person name="Hepburn T."/>
            <person name="Howarth C."/>
            <person name="Jen D."/>
            <person name="Larson L."/>
            <person name="Mehta T."/>
            <person name="Neiman D."/>
            <person name="Pearson M."/>
            <person name="Roberts A."/>
            <person name="Saif S."/>
            <person name="Shea T."/>
            <person name="Shenoy N."/>
            <person name="Sisk P."/>
            <person name="Stolte C."/>
            <person name="Sykes S."/>
            <person name="Walk T."/>
            <person name="White J."/>
            <person name="Yandava C."/>
            <person name="Haas B."/>
            <person name="Nusbaum C."/>
            <person name="Birren B."/>
        </authorList>
    </citation>
    <scope>NUCLEOTIDE SEQUENCE</scope>
    <source>
        <strain evidence="1">ATCC 64411</strain>
    </source>
</reference>
<dbReference type="SUPFAM" id="SSF54768">
    <property type="entry name" value="dsRNA-binding domain-like"/>
    <property type="match status" value="1"/>
</dbReference>
<evidence type="ECO:0000313" key="2">
    <source>
        <dbReference type="EnsemblFungi" id="MAPG_07330T0"/>
    </source>
</evidence>
<gene>
    <name evidence="1" type="ORF">MAPG_07330</name>
</gene>
<accession>A0A0C4E4D7</accession>